<gene>
    <name evidence="2" type="ORF">B0H16DRAFT_767819</name>
</gene>
<dbReference type="InterPro" id="IPR011009">
    <property type="entry name" value="Kinase-like_dom_sf"/>
</dbReference>
<dbReference type="EMBL" id="JARKIB010000055">
    <property type="protein sequence ID" value="KAJ7753449.1"/>
    <property type="molecule type" value="Genomic_DNA"/>
</dbReference>
<keyword evidence="1" id="KW-0812">Transmembrane</keyword>
<accession>A0AAD7IYV8</accession>
<sequence>MISTDTGHAIICTQEQYVMLRLTDSLQLEISPVYAVRESATQAMDTTLLVLFYTHATLRAGKTYALATGITAMRVTLPAFPTSVFQPYAGVFRGGVIGRTKLVSQSSGSFFPLPWAWFNGNVRSNSNDVTIAYGRLILLFVASRNLVAKTAHGPSATQRLVREYNAYTAMRTLQGTAIPTMIGMFTTKDGKNTVLMMSDAGKALRTFNDLKSYEKLMLFHRLVRLHKTDVQHNDSEPRNMTKSSSGPLIIDFDRVSLGHRCPGASCQELLEVAQALDLDPAAEMKILEQETSTPPTVYSVALAFVSAVVSALFGFSRRQPDV</sequence>
<dbReference type="Proteomes" id="UP001215598">
    <property type="component" value="Unassembled WGS sequence"/>
</dbReference>
<proteinExistence type="predicted"/>
<keyword evidence="3" id="KW-1185">Reference proteome</keyword>
<keyword evidence="1" id="KW-1133">Transmembrane helix</keyword>
<keyword evidence="1" id="KW-0472">Membrane</keyword>
<protein>
    <recommendedName>
        <fullName evidence="4">Protein kinase domain-containing protein</fullName>
    </recommendedName>
</protein>
<feature type="transmembrane region" description="Helical" evidence="1">
    <location>
        <begin position="297"/>
        <end position="315"/>
    </location>
</feature>
<dbReference type="SUPFAM" id="SSF56112">
    <property type="entry name" value="Protein kinase-like (PK-like)"/>
    <property type="match status" value="1"/>
</dbReference>
<evidence type="ECO:0000313" key="2">
    <source>
        <dbReference type="EMBL" id="KAJ7753449.1"/>
    </source>
</evidence>
<organism evidence="2 3">
    <name type="scientific">Mycena metata</name>
    <dbReference type="NCBI Taxonomy" id="1033252"/>
    <lineage>
        <taxon>Eukaryota</taxon>
        <taxon>Fungi</taxon>
        <taxon>Dikarya</taxon>
        <taxon>Basidiomycota</taxon>
        <taxon>Agaricomycotina</taxon>
        <taxon>Agaricomycetes</taxon>
        <taxon>Agaricomycetidae</taxon>
        <taxon>Agaricales</taxon>
        <taxon>Marasmiineae</taxon>
        <taxon>Mycenaceae</taxon>
        <taxon>Mycena</taxon>
    </lineage>
</organism>
<evidence type="ECO:0000256" key="1">
    <source>
        <dbReference type="SAM" id="Phobius"/>
    </source>
</evidence>
<comment type="caution">
    <text evidence="2">The sequence shown here is derived from an EMBL/GenBank/DDBJ whole genome shotgun (WGS) entry which is preliminary data.</text>
</comment>
<evidence type="ECO:0000313" key="3">
    <source>
        <dbReference type="Proteomes" id="UP001215598"/>
    </source>
</evidence>
<name>A0AAD7IYV8_9AGAR</name>
<dbReference type="AlphaFoldDB" id="A0AAD7IYV8"/>
<reference evidence="2" key="1">
    <citation type="submission" date="2023-03" db="EMBL/GenBank/DDBJ databases">
        <title>Massive genome expansion in bonnet fungi (Mycena s.s.) driven by repeated elements and novel gene families across ecological guilds.</title>
        <authorList>
            <consortium name="Lawrence Berkeley National Laboratory"/>
            <person name="Harder C.B."/>
            <person name="Miyauchi S."/>
            <person name="Viragh M."/>
            <person name="Kuo A."/>
            <person name="Thoen E."/>
            <person name="Andreopoulos B."/>
            <person name="Lu D."/>
            <person name="Skrede I."/>
            <person name="Drula E."/>
            <person name="Henrissat B."/>
            <person name="Morin E."/>
            <person name="Kohler A."/>
            <person name="Barry K."/>
            <person name="LaButti K."/>
            <person name="Morin E."/>
            <person name="Salamov A."/>
            <person name="Lipzen A."/>
            <person name="Mereny Z."/>
            <person name="Hegedus B."/>
            <person name="Baldrian P."/>
            <person name="Stursova M."/>
            <person name="Weitz H."/>
            <person name="Taylor A."/>
            <person name="Grigoriev I.V."/>
            <person name="Nagy L.G."/>
            <person name="Martin F."/>
            <person name="Kauserud H."/>
        </authorList>
    </citation>
    <scope>NUCLEOTIDE SEQUENCE</scope>
    <source>
        <strain evidence="2">CBHHK182m</strain>
    </source>
</reference>
<evidence type="ECO:0008006" key="4">
    <source>
        <dbReference type="Google" id="ProtNLM"/>
    </source>
</evidence>